<organism evidence="18">
    <name type="scientific">Pseudo-nitzschia australis</name>
    <dbReference type="NCBI Taxonomy" id="44445"/>
    <lineage>
        <taxon>Eukaryota</taxon>
        <taxon>Sar</taxon>
        <taxon>Stramenopiles</taxon>
        <taxon>Ochrophyta</taxon>
        <taxon>Bacillariophyta</taxon>
        <taxon>Bacillariophyceae</taxon>
        <taxon>Bacillariophycidae</taxon>
        <taxon>Bacillariales</taxon>
        <taxon>Bacillariaceae</taxon>
        <taxon>Pseudo-nitzschia</taxon>
    </lineage>
</organism>
<evidence type="ECO:0000256" key="13">
    <source>
        <dbReference type="ARBA" id="ARBA00023157"/>
    </source>
</evidence>
<evidence type="ECO:0000256" key="7">
    <source>
        <dbReference type="ARBA" id="ARBA00022729"/>
    </source>
</evidence>
<keyword evidence="9" id="KW-0274">FAD</keyword>
<evidence type="ECO:0000256" key="2">
    <source>
        <dbReference type="ARBA" id="ARBA00004367"/>
    </source>
</evidence>
<name>A0A7S4AS89_9STRA</name>
<dbReference type="GO" id="GO:0034975">
    <property type="term" value="P:protein folding in endoplasmic reticulum"/>
    <property type="evidence" value="ECO:0007669"/>
    <property type="project" value="InterPro"/>
</dbReference>
<feature type="region of interest" description="Disordered" evidence="16">
    <location>
        <begin position="324"/>
        <end position="348"/>
    </location>
</feature>
<evidence type="ECO:0000256" key="12">
    <source>
        <dbReference type="ARBA" id="ARBA00023136"/>
    </source>
</evidence>
<feature type="compositionally biased region" description="Polar residues" evidence="16">
    <location>
        <begin position="324"/>
        <end position="344"/>
    </location>
</feature>
<keyword evidence="10" id="KW-0249">Electron transport</keyword>
<keyword evidence="14" id="KW-0325">Glycoprotein</keyword>
<gene>
    <name evidence="18" type="ORF">PAUS00366_LOCUS18086</name>
</gene>
<comment type="subcellular location">
    <subcellularLocation>
        <location evidence="2">Endoplasmic reticulum membrane</location>
        <topology evidence="2">Peripheral membrane protein</topology>
        <orientation evidence="2">Lumenal side</orientation>
    </subcellularLocation>
</comment>
<feature type="region of interest" description="Disordered" evidence="16">
    <location>
        <begin position="493"/>
        <end position="531"/>
    </location>
</feature>
<dbReference type="EMBL" id="HBIX01026570">
    <property type="protein sequence ID" value="CAE0725329.1"/>
    <property type="molecule type" value="Transcribed_RNA"/>
</dbReference>
<comment type="subunit">
    <text evidence="4">May function both as a monomer and a homodimer.</text>
</comment>
<evidence type="ECO:0000256" key="17">
    <source>
        <dbReference type="SAM" id="Phobius"/>
    </source>
</evidence>
<dbReference type="GO" id="GO:0016972">
    <property type="term" value="F:thiol oxidase activity"/>
    <property type="evidence" value="ECO:0007669"/>
    <property type="project" value="InterPro"/>
</dbReference>
<comment type="cofactor">
    <cofactor evidence="1">
        <name>FAD</name>
        <dbReference type="ChEBI" id="CHEBI:57692"/>
    </cofactor>
</comment>
<keyword evidence="12 17" id="KW-0472">Membrane</keyword>
<protein>
    <recommendedName>
        <fullName evidence="19">Endoplasmic reticulum oxidoreductin 1</fullName>
    </recommendedName>
</protein>
<dbReference type="InterPro" id="IPR007266">
    <property type="entry name" value="Ero1"/>
</dbReference>
<evidence type="ECO:0000256" key="1">
    <source>
        <dbReference type="ARBA" id="ARBA00001974"/>
    </source>
</evidence>
<feature type="transmembrane region" description="Helical" evidence="17">
    <location>
        <begin position="21"/>
        <end position="45"/>
    </location>
</feature>
<evidence type="ECO:0008006" key="19">
    <source>
        <dbReference type="Google" id="ProtNLM"/>
    </source>
</evidence>
<evidence type="ECO:0000256" key="5">
    <source>
        <dbReference type="ARBA" id="ARBA00022448"/>
    </source>
</evidence>
<dbReference type="GO" id="GO:0005789">
    <property type="term" value="C:endoplasmic reticulum membrane"/>
    <property type="evidence" value="ECO:0007669"/>
    <property type="project" value="UniProtKB-SubCell"/>
</dbReference>
<feature type="region of interest" description="Disordered" evidence="16">
    <location>
        <begin position="82"/>
        <end position="125"/>
    </location>
</feature>
<evidence type="ECO:0000256" key="6">
    <source>
        <dbReference type="ARBA" id="ARBA00022630"/>
    </source>
</evidence>
<sequence length="639" mass="70177">MIGCKKSSPTAIRTKMRSSRLVIAATAVVALVVVGSACTSLVFFLECSSRKPSSLSSSFLQNTTCITASDISYNTNDKVIATTSPSPSSSSTTTRTTTIPVSASSSAGSTHAQHTPTSTSTSTTTTLSASMGFQGRNIPECCCSFCEIERVNAATVYPLLKKIVETPFFSHFKIDLCSSCQLWEDAPLCRMKDCGVCECDEPPAWSFENVPELPPTGPDCSDDNVVTTVDSKVLEGWMTKRTSTNANDNNYNNNNNPFGLPFLTDREVGDATLVEDEYGSSSSSSAAQVVDLLKNPEGYTGYTGPSAEKVWSAVHSQNCFQQLPDTQKQRQSQKLQSITRTATEGENENADEIHLDVNSTNDENDNDLYCFLSSEQRLYNRFISGLHSSISLHIAHSYCLEMDPHQVGECRMWGLNDRVAHDRVLSHPDRVENLYVAFSLLLRAVVKAEEAIAAAVPEEDPILQESLVHWKEDLLPELLALAQKTPATFDESSLLFDGNGDDRNGNANAKSNGKSNDRDLNLSSSSSSKAKRSELQRRFGHLQSIMQCVGCDRCKLWGTLQTLGVGTALKILFHDNKGKNDNDTSSIYLSRQEAVALVNTLERLSSSLVFAHEFRMRRETMELFDRDDYSSCKSSTGWL</sequence>
<keyword evidence="5" id="KW-0813">Transport</keyword>
<evidence type="ECO:0000313" key="18">
    <source>
        <dbReference type="EMBL" id="CAE0725329.1"/>
    </source>
</evidence>
<evidence type="ECO:0000256" key="4">
    <source>
        <dbReference type="ARBA" id="ARBA00011802"/>
    </source>
</evidence>
<keyword evidence="8" id="KW-0256">Endoplasmic reticulum</keyword>
<dbReference type="SUPFAM" id="SSF110019">
    <property type="entry name" value="ERO1-like"/>
    <property type="match status" value="1"/>
</dbReference>
<dbReference type="AlphaFoldDB" id="A0A7S4AS89"/>
<evidence type="ECO:0000256" key="15">
    <source>
        <dbReference type="ARBA" id="ARBA00023284"/>
    </source>
</evidence>
<keyword evidence="11" id="KW-0560">Oxidoreductase</keyword>
<evidence type="ECO:0000256" key="14">
    <source>
        <dbReference type="ARBA" id="ARBA00023180"/>
    </source>
</evidence>
<keyword evidence="15" id="KW-0676">Redox-active center</keyword>
<dbReference type="Pfam" id="PF04137">
    <property type="entry name" value="ERO1"/>
    <property type="match status" value="1"/>
</dbReference>
<keyword evidence="7" id="KW-0732">Signal</keyword>
<evidence type="ECO:0000256" key="11">
    <source>
        <dbReference type="ARBA" id="ARBA00023002"/>
    </source>
</evidence>
<evidence type="ECO:0000256" key="16">
    <source>
        <dbReference type="SAM" id="MobiDB-lite"/>
    </source>
</evidence>
<dbReference type="PANTHER" id="PTHR12613">
    <property type="entry name" value="ERO1-RELATED"/>
    <property type="match status" value="1"/>
</dbReference>
<evidence type="ECO:0000256" key="9">
    <source>
        <dbReference type="ARBA" id="ARBA00022827"/>
    </source>
</evidence>
<dbReference type="GO" id="GO:0015035">
    <property type="term" value="F:protein-disulfide reductase activity"/>
    <property type="evidence" value="ECO:0007669"/>
    <property type="project" value="InterPro"/>
</dbReference>
<dbReference type="PANTHER" id="PTHR12613:SF0">
    <property type="entry name" value="ERO1-LIKE PROTEIN"/>
    <property type="match status" value="1"/>
</dbReference>
<keyword evidence="6" id="KW-0285">Flavoprotein</keyword>
<dbReference type="GO" id="GO:0071949">
    <property type="term" value="F:FAD binding"/>
    <property type="evidence" value="ECO:0007669"/>
    <property type="project" value="InterPro"/>
</dbReference>
<keyword evidence="17" id="KW-1133">Transmembrane helix</keyword>
<comment type="similarity">
    <text evidence="3">Belongs to the EROs family.</text>
</comment>
<proteinExistence type="inferred from homology"/>
<evidence type="ECO:0000256" key="8">
    <source>
        <dbReference type="ARBA" id="ARBA00022824"/>
    </source>
</evidence>
<evidence type="ECO:0000256" key="10">
    <source>
        <dbReference type="ARBA" id="ARBA00022982"/>
    </source>
</evidence>
<accession>A0A7S4AS89</accession>
<keyword evidence="13" id="KW-1015">Disulfide bond</keyword>
<keyword evidence="17" id="KW-0812">Transmembrane</keyword>
<evidence type="ECO:0000256" key="3">
    <source>
        <dbReference type="ARBA" id="ARBA00008277"/>
    </source>
</evidence>
<reference evidence="18" key="1">
    <citation type="submission" date="2021-01" db="EMBL/GenBank/DDBJ databases">
        <authorList>
            <person name="Corre E."/>
            <person name="Pelletier E."/>
            <person name="Niang G."/>
            <person name="Scheremetjew M."/>
            <person name="Finn R."/>
            <person name="Kale V."/>
            <person name="Holt S."/>
            <person name="Cochrane G."/>
            <person name="Meng A."/>
            <person name="Brown T."/>
            <person name="Cohen L."/>
        </authorList>
    </citation>
    <scope>NUCLEOTIDE SEQUENCE</scope>
    <source>
        <strain evidence="18">10249 10 AB</strain>
    </source>
</reference>
<dbReference type="InterPro" id="IPR037192">
    <property type="entry name" value="ERO1-like_sf"/>
</dbReference>